<name>A0A5N4AFL2_PHOPY</name>
<dbReference type="SUPFAM" id="SSF51735">
    <property type="entry name" value="NAD(P)-binding Rossmann-fold domains"/>
    <property type="match status" value="1"/>
</dbReference>
<comment type="similarity">
    <text evidence="1 3">Belongs to the short-chain dehydrogenases/reductases (SDR) family.</text>
</comment>
<dbReference type="FunCoup" id="A0A5N4AFL2">
    <property type="interactions" value="119"/>
</dbReference>
<keyword evidence="5" id="KW-1185">Reference proteome</keyword>
<gene>
    <name evidence="4" type="ORF">PPYR_10150</name>
</gene>
<dbReference type="InParanoid" id="A0A5N4AFL2"/>
<dbReference type="PANTHER" id="PTHR44229:SF8">
    <property type="entry name" value="ALCOHOL DEHYDROGENASE-RELATED"/>
    <property type="match status" value="1"/>
</dbReference>
<evidence type="ECO:0000313" key="4">
    <source>
        <dbReference type="EMBL" id="KAB0796089.1"/>
    </source>
</evidence>
<dbReference type="AlphaFoldDB" id="A0A5N4AFL2"/>
<dbReference type="Pfam" id="PF00106">
    <property type="entry name" value="adh_short"/>
    <property type="match status" value="1"/>
</dbReference>
<dbReference type="Proteomes" id="UP000327044">
    <property type="component" value="Unassembled WGS sequence"/>
</dbReference>
<dbReference type="PRINTS" id="PR00080">
    <property type="entry name" value="SDRFAMILY"/>
</dbReference>
<accession>A0A5N4AFL2</accession>
<sequence>MFVIEGKVALITGASSGIGAAIAKGLLQAGAKGTSILDINESLGLQVTEELNKEFGKGKAVFVKTDVSDRRQFEDAFKKTVDVFNQLDIVVNNAAVIDEKNWEKNIAINLIGFVNGTILGYEHFLPKYKSSDEGVIINIASMAGLYPYPPLPIYSTAKSGIIGLTRSLGFQKHYQRTQIKVIAVCPGSTSTNNRRIKEEDLLGNAYYKIQEEILKLTPPPQAAATVSKAVVDITKGGSSGSVWIVDQNQPPYEVSFLRKNRSKL</sequence>
<dbReference type="PROSITE" id="PS00061">
    <property type="entry name" value="ADH_SHORT"/>
    <property type="match status" value="1"/>
</dbReference>
<organism evidence="4 5">
    <name type="scientific">Photinus pyralis</name>
    <name type="common">Common eastern firefly</name>
    <name type="synonym">Lampyris pyralis</name>
    <dbReference type="NCBI Taxonomy" id="7054"/>
    <lineage>
        <taxon>Eukaryota</taxon>
        <taxon>Metazoa</taxon>
        <taxon>Ecdysozoa</taxon>
        <taxon>Arthropoda</taxon>
        <taxon>Hexapoda</taxon>
        <taxon>Insecta</taxon>
        <taxon>Pterygota</taxon>
        <taxon>Neoptera</taxon>
        <taxon>Endopterygota</taxon>
        <taxon>Coleoptera</taxon>
        <taxon>Polyphaga</taxon>
        <taxon>Elateriformia</taxon>
        <taxon>Elateroidea</taxon>
        <taxon>Lampyridae</taxon>
        <taxon>Lampyrinae</taxon>
        <taxon>Photinus</taxon>
    </lineage>
</organism>
<dbReference type="InterPro" id="IPR036291">
    <property type="entry name" value="NAD(P)-bd_dom_sf"/>
</dbReference>
<protein>
    <recommendedName>
        <fullName evidence="6">Alcohol dehydrogenase</fullName>
    </recommendedName>
</protein>
<dbReference type="EMBL" id="VVIM01000007">
    <property type="protein sequence ID" value="KAB0796089.1"/>
    <property type="molecule type" value="Genomic_DNA"/>
</dbReference>
<dbReference type="PRINTS" id="PR00081">
    <property type="entry name" value="GDHRDH"/>
</dbReference>
<dbReference type="Gene3D" id="3.40.50.720">
    <property type="entry name" value="NAD(P)-binding Rossmann-like Domain"/>
    <property type="match status" value="1"/>
</dbReference>
<evidence type="ECO:0000256" key="1">
    <source>
        <dbReference type="ARBA" id="ARBA00006484"/>
    </source>
</evidence>
<dbReference type="PANTHER" id="PTHR44229">
    <property type="entry name" value="15-HYDROXYPROSTAGLANDIN DEHYDROGENASE [NAD(+)]"/>
    <property type="match status" value="1"/>
</dbReference>
<dbReference type="GO" id="GO:0016616">
    <property type="term" value="F:oxidoreductase activity, acting on the CH-OH group of donors, NAD or NADP as acceptor"/>
    <property type="evidence" value="ECO:0007669"/>
    <property type="project" value="TreeGrafter"/>
</dbReference>
<evidence type="ECO:0000256" key="2">
    <source>
        <dbReference type="ARBA" id="ARBA00023002"/>
    </source>
</evidence>
<evidence type="ECO:0000313" key="5">
    <source>
        <dbReference type="Proteomes" id="UP000327044"/>
    </source>
</evidence>
<dbReference type="GO" id="GO:0005737">
    <property type="term" value="C:cytoplasm"/>
    <property type="evidence" value="ECO:0007669"/>
    <property type="project" value="TreeGrafter"/>
</dbReference>
<evidence type="ECO:0000256" key="3">
    <source>
        <dbReference type="RuleBase" id="RU000363"/>
    </source>
</evidence>
<keyword evidence="2" id="KW-0560">Oxidoreductase</keyword>
<dbReference type="InterPro" id="IPR002347">
    <property type="entry name" value="SDR_fam"/>
</dbReference>
<comment type="caution">
    <text evidence="4">The sequence shown here is derived from an EMBL/GenBank/DDBJ whole genome shotgun (WGS) entry which is preliminary data.</text>
</comment>
<reference evidence="4 5" key="1">
    <citation type="journal article" date="2018" name="Elife">
        <title>Firefly genomes illuminate parallel origins of bioluminescence in beetles.</title>
        <authorList>
            <person name="Fallon T.R."/>
            <person name="Lower S.E."/>
            <person name="Chang C.H."/>
            <person name="Bessho-Uehara M."/>
            <person name="Martin G.J."/>
            <person name="Bewick A.J."/>
            <person name="Behringer M."/>
            <person name="Debat H.J."/>
            <person name="Wong I."/>
            <person name="Day J.C."/>
            <person name="Suvorov A."/>
            <person name="Silva C.J."/>
            <person name="Stanger-Hall K.F."/>
            <person name="Hall D.W."/>
            <person name="Schmitz R.J."/>
            <person name="Nelson D.R."/>
            <person name="Lewis S.M."/>
            <person name="Shigenobu S."/>
            <person name="Bybee S.M."/>
            <person name="Larracuente A.M."/>
            <person name="Oba Y."/>
            <person name="Weng J.K."/>
        </authorList>
    </citation>
    <scope>NUCLEOTIDE SEQUENCE [LARGE SCALE GENOMIC DNA]</scope>
    <source>
        <strain evidence="4">1611_PpyrPB1</strain>
        <tissue evidence="4">Whole body</tissue>
    </source>
</reference>
<dbReference type="OrthoDB" id="37659at2759"/>
<dbReference type="FunFam" id="3.40.50.720:FF:000149">
    <property type="entry name" value="15-hydroxyprostaglandin dehydrogenase [NAD(+)]"/>
    <property type="match status" value="1"/>
</dbReference>
<dbReference type="InterPro" id="IPR020904">
    <property type="entry name" value="Sc_DH/Rdtase_CS"/>
</dbReference>
<proteinExistence type="inferred from homology"/>
<evidence type="ECO:0008006" key="6">
    <source>
        <dbReference type="Google" id="ProtNLM"/>
    </source>
</evidence>